<keyword evidence="4" id="KW-1185">Reference proteome</keyword>
<reference evidence="3" key="1">
    <citation type="submission" date="2021-06" db="EMBL/GenBank/DDBJ databases">
        <authorList>
            <person name="Kallberg Y."/>
            <person name="Tangrot J."/>
            <person name="Rosling A."/>
        </authorList>
    </citation>
    <scope>NUCLEOTIDE SEQUENCE</scope>
    <source>
        <strain evidence="3">MT106</strain>
    </source>
</reference>
<protein>
    <submittedName>
        <fullName evidence="3">10912_t:CDS:1</fullName>
    </submittedName>
</protein>
<accession>A0A9N9FAF8</accession>
<evidence type="ECO:0000256" key="2">
    <source>
        <dbReference type="SAM" id="MobiDB-lite"/>
    </source>
</evidence>
<proteinExistence type="predicted"/>
<name>A0A9N9FAF8_9GLOM</name>
<dbReference type="OrthoDB" id="2362799at2759"/>
<dbReference type="PANTHER" id="PTHR23159:SF31">
    <property type="entry name" value="CENTROSOME-ASSOCIATED PROTEIN CEP250 ISOFORM X1"/>
    <property type="match status" value="1"/>
</dbReference>
<comment type="caution">
    <text evidence="3">The sequence shown here is derived from an EMBL/GenBank/DDBJ whole genome shotgun (WGS) entry which is preliminary data.</text>
</comment>
<evidence type="ECO:0000313" key="3">
    <source>
        <dbReference type="EMBL" id="CAG8520400.1"/>
    </source>
</evidence>
<gene>
    <name evidence="3" type="ORF">AGERDE_LOCUS5207</name>
</gene>
<sequence length="826" mass="95753">MDELIQTNQELHEEIDRLAQSNRDYERRTYNLERDIVLREERIRYLEEELANTIELSIQEREELEKEISDLKKIVYRLKKEIEQKDKELITRENQLAEFDVREKKLKTRIREISKSAGNTPKAYTQTAKLIDENERLKREIDTLKYNLRDRDNKLAQKKTRITDLHCQNFALTLLRYRDRVELINTQEAYTSDPDMATITELADTIDGYLDNPGINRLILSNQIKRVTRQIRRKYNNLQTDLINEQQRRYNAEAERDLRQTELRNTEADLNLMTIAYSGEVKERRRWYYSYKDKHRHNNNPQNMAEGRRRPVLKLIYQSFQPIPQYIGQMPPDDYVNTLEQAWSIAVPQMTALENVNAGDFNDAVKCDVLKSKIGGKFAPVPADDPFIQGNPAINTPATLRAYLNAKYQRETIGSQQSAIQRLTQERYQPYDTPDTYEARIRLLIIGVADDDAQVLGFLKNHLPGELYTWMKIANPAGINVFFTELKNMWLERTPNLNEGKVYQQSSYNPKIIEAPVISQSPDIQKMINEALAKQKSESDAEIEKLRKEVQSQNAQKTQAPVEPVKPQKDNSMRLEEKVDEIGHMLSHLNINNQPKKPIAKSNRTQRYYPFQPINYNSSANNENTTIHPETYDQLLSKLSPAMRKMCQSHTVQKKESDEWFSSLQYLNARINDLSISESFLDNGSEFGALNDATINALGWKADKPSDFDIKGNSKHVTESLGWFTDVPVSIKDKDGKTVTATGNFTRIDNGEPEPMLCLGMTWIRKVQGILDPNKNQFRMKLHGKSYIIPTFSKNPIVKESPKDTESSKTLDSDSSSEELKKMRKL</sequence>
<dbReference type="EMBL" id="CAJVPL010000675">
    <property type="protein sequence ID" value="CAG8520400.1"/>
    <property type="molecule type" value="Genomic_DNA"/>
</dbReference>
<dbReference type="AlphaFoldDB" id="A0A9N9FAF8"/>
<dbReference type="Gene3D" id="2.40.70.10">
    <property type="entry name" value="Acid Proteases"/>
    <property type="match status" value="1"/>
</dbReference>
<keyword evidence="1" id="KW-0175">Coiled coil</keyword>
<dbReference type="InterPro" id="IPR021109">
    <property type="entry name" value="Peptidase_aspartic_dom_sf"/>
</dbReference>
<feature type="compositionally biased region" description="Basic and acidic residues" evidence="2">
    <location>
        <begin position="800"/>
        <end position="812"/>
    </location>
</feature>
<dbReference type="PANTHER" id="PTHR23159">
    <property type="entry name" value="CENTROSOMAL PROTEIN 2"/>
    <property type="match status" value="1"/>
</dbReference>
<organism evidence="3 4">
    <name type="scientific">Ambispora gerdemannii</name>
    <dbReference type="NCBI Taxonomy" id="144530"/>
    <lineage>
        <taxon>Eukaryota</taxon>
        <taxon>Fungi</taxon>
        <taxon>Fungi incertae sedis</taxon>
        <taxon>Mucoromycota</taxon>
        <taxon>Glomeromycotina</taxon>
        <taxon>Glomeromycetes</taxon>
        <taxon>Archaeosporales</taxon>
        <taxon>Ambisporaceae</taxon>
        <taxon>Ambispora</taxon>
    </lineage>
</organism>
<feature type="coiled-coil region" evidence="1">
    <location>
        <begin position="1"/>
        <end position="88"/>
    </location>
</feature>
<dbReference type="Proteomes" id="UP000789831">
    <property type="component" value="Unassembled WGS sequence"/>
</dbReference>
<evidence type="ECO:0000256" key="1">
    <source>
        <dbReference type="SAM" id="Coils"/>
    </source>
</evidence>
<feature type="coiled-coil region" evidence="1">
    <location>
        <begin position="235"/>
        <end position="271"/>
    </location>
</feature>
<feature type="region of interest" description="Disordered" evidence="2">
    <location>
        <begin position="796"/>
        <end position="826"/>
    </location>
</feature>
<feature type="coiled-coil region" evidence="1">
    <location>
        <begin position="127"/>
        <end position="154"/>
    </location>
</feature>
<feature type="region of interest" description="Disordered" evidence="2">
    <location>
        <begin position="549"/>
        <end position="572"/>
    </location>
</feature>
<evidence type="ECO:0000313" key="4">
    <source>
        <dbReference type="Proteomes" id="UP000789831"/>
    </source>
</evidence>